<keyword evidence="4" id="KW-0479">Metal-binding</keyword>
<reference evidence="15" key="1">
    <citation type="journal article" date="2021" name="Nat. Commun.">
        <title>Genetic determinants of endophytism in the Arabidopsis root mycobiome.</title>
        <authorList>
            <person name="Mesny F."/>
            <person name="Miyauchi S."/>
            <person name="Thiergart T."/>
            <person name="Pickel B."/>
            <person name="Atanasova L."/>
            <person name="Karlsson M."/>
            <person name="Huettel B."/>
            <person name="Barry K.W."/>
            <person name="Haridas S."/>
            <person name="Chen C."/>
            <person name="Bauer D."/>
            <person name="Andreopoulos W."/>
            <person name="Pangilinan J."/>
            <person name="LaButti K."/>
            <person name="Riley R."/>
            <person name="Lipzen A."/>
            <person name="Clum A."/>
            <person name="Drula E."/>
            <person name="Henrissat B."/>
            <person name="Kohler A."/>
            <person name="Grigoriev I.V."/>
            <person name="Martin F.M."/>
            <person name="Hacquard S."/>
        </authorList>
    </citation>
    <scope>NUCLEOTIDE SEQUENCE</scope>
    <source>
        <strain evidence="15">MPI-CAGE-CH-0243</strain>
    </source>
</reference>
<gene>
    <name evidence="15" type="ORF">B0J11DRAFT_8188</name>
</gene>
<evidence type="ECO:0000259" key="13">
    <source>
        <dbReference type="PROSITE" id="PS00497"/>
    </source>
</evidence>
<accession>A0A9P9EIM9</accession>
<keyword evidence="12" id="KW-0732">Signal</keyword>
<feature type="domain" description="Tyrosinase copper-binding" evidence="13">
    <location>
        <begin position="149"/>
        <end position="166"/>
    </location>
</feature>
<keyword evidence="7" id="KW-0503">Monooxygenase</keyword>
<organism evidence="15 16">
    <name type="scientific">Dendryphion nanum</name>
    <dbReference type="NCBI Taxonomy" id="256645"/>
    <lineage>
        <taxon>Eukaryota</taxon>
        <taxon>Fungi</taxon>
        <taxon>Dikarya</taxon>
        <taxon>Ascomycota</taxon>
        <taxon>Pezizomycotina</taxon>
        <taxon>Dothideomycetes</taxon>
        <taxon>Pleosporomycetidae</taxon>
        <taxon>Pleosporales</taxon>
        <taxon>Torulaceae</taxon>
        <taxon>Dendryphion</taxon>
    </lineage>
</organism>
<comment type="similarity">
    <text evidence="2">Belongs to the tyrosinase family.</text>
</comment>
<dbReference type="Pfam" id="PF18132">
    <property type="entry name" value="Tyrosinase_C"/>
    <property type="match status" value="1"/>
</dbReference>
<dbReference type="PROSITE" id="PS00497">
    <property type="entry name" value="TYROSINASE_1"/>
    <property type="match status" value="1"/>
</dbReference>
<keyword evidence="6" id="KW-0186">Copper</keyword>
<feature type="signal peptide" evidence="12">
    <location>
        <begin position="1"/>
        <end position="26"/>
    </location>
</feature>
<evidence type="ECO:0000256" key="2">
    <source>
        <dbReference type="ARBA" id="ARBA00009928"/>
    </source>
</evidence>
<dbReference type="Gene3D" id="1.10.1280.10">
    <property type="entry name" value="Di-copper center containing domain from catechol oxidase"/>
    <property type="match status" value="1"/>
</dbReference>
<evidence type="ECO:0000256" key="1">
    <source>
        <dbReference type="ARBA" id="ARBA00001973"/>
    </source>
</evidence>
<evidence type="ECO:0000256" key="7">
    <source>
        <dbReference type="ARBA" id="ARBA00023033"/>
    </source>
</evidence>
<comment type="catalytic activity">
    <reaction evidence="9">
        <text>2 L-dopa + O2 = 2 L-dopaquinone + 2 H2O</text>
        <dbReference type="Rhea" id="RHEA:34287"/>
        <dbReference type="ChEBI" id="CHEBI:15377"/>
        <dbReference type="ChEBI" id="CHEBI:15379"/>
        <dbReference type="ChEBI" id="CHEBI:57504"/>
        <dbReference type="ChEBI" id="CHEBI:57924"/>
        <dbReference type="EC" id="1.14.18.1"/>
    </reaction>
</comment>
<dbReference type="InterPro" id="IPR002227">
    <property type="entry name" value="Tyrosinase_Cu-bd"/>
</dbReference>
<keyword evidence="8" id="KW-0470">Melanin biosynthesis</keyword>
<protein>
    <recommendedName>
        <fullName evidence="3">tyrosinase</fullName>
        <ecNumber evidence="3">1.14.18.1</ecNumber>
    </recommendedName>
</protein>
<dbReference type="Proteomes" id="UP000700596">
    <property type="component" value="Unassembled WGS sequence"/>
</dbReference>
<evidence type="ECO:0000256" key="10">
    <source>
        <dbReference type="ARBA" id="ARBA00048881"/>
    </source>
</evidence>
<evidence type="ECO:0000256" key="12">
    <source>
        <dbReference type="SAM" id="SignalP"/>
    </source>
</evidence>
<feature type="region of interest" description="Disordered" evidence="11">
    <location>
        <begin position="444"/>
        <end position="473"/>
    </location>
</feature>
<evidence type="ECO:0000256" key="8">
    <source>
        <dbReference type="ARBA" id="ARBA00023101"/>
    </source>
</evidence>
<name>A0A9P9EIM9_9PLEO</name>
<evidence type="ECO:0000256" key="3">
    <source>
        <dbReference type="ARBA" id="ARBA00011906"/>
    </source>
</evidence>
<dbReference type="GO" id="GO:0042438">
    <property type="term" value="P:melanin biosynthetic process"/>
    <property type="evidence" value="ECO:0007669"/>
    <property type="project" value="UniProtKB-KW"/>
</dbReference>
<feature type="region of interest" description="Disordered" evidence="11">
    <location>
        <begin position="667"/>
        <end position="697"/>
    </location>
</feature>
<keyword evidence="16" id="KW-1185">Reference proteome</keyword>
<evidence type="ECO:0000256" key="11">
    <source>
        <dbReference type="SAM" id="MobiDB-lite"/>
    </source>
</evidence>
<comment type="caution">
    <text evidence="15">The sequence shown here is derived from an EMBL/GenBank/DDBJ whole genome shotgun (WGS) entry which is preliminary data.</text>
</comment>
<evidence type="ECO:0000313" key="16">
    <source>
        <dbReference type="Proteomes" id="UP000700596"/>
    </source>
</evidence>
<evidence type="ECO:0000313" key="15">
    <source>
        <dbReference type="EMBL" id="KAH7138143.1"/>
    </source>
</evidence>
<dbReference type="PRINTS" id="PR00092">
    <property type="entry name" value="TYROSINASE"/>
</dbReference>
<feature type="chain" id="PRO_5040478295" description="tyrosinase" evidence="12">
    <location>
        <begin position="27"/>
        <end position="737"/>
    </location>
</feature>
<feature type="compositionally biased region" description="Polar residues" evidence="11">
    <location>
        <begin position="444"/>
        <end position="455"/>
    </location>
</feature>
<evidence type="ECO:0000256" key="5">
    <source>
        <dbReference type="ARBA" id="ARBA00023002"/>
    </source>
</evidence>
<comment type="cofactor">
    <cofactor evidence="1">
        <name>Cu(2+)</name>
        <dbReference type="ChEBI" id="CHEBI:29036"/>
    </cofactor>
</comment>
<dbReference type="AlphaFoldDB" id="A0A9P9EIM9"/>
<dbReference type="InterPro" id="IPR008922">
    <property type="entry name" value="Di-copper_centre_dom_sf"/>
</dbReference>
<dbReference type="EMBL" id="JAGMWT010000001">
    <property type="protein sequence ID" value="KAH7138143.1"/>
    <property type="molecule type" value="Genomic_DNA"/>
</dbReference>
<evidence type="ECO:0000256" key="9">
    <source>
        <dbReference type="ARBA" id="ARBA00048233"/>
    </source>
</evidence>
<evidence type="ECO:0000259" key="14">
    <source>
        <dbReference type="PROSITE" id="PS00498"/>
    </source>
</evidence>
<dbReference type="SUPFAM" id="SSF48056">
    <property type="entry name" value="Di-copper centre-containing domain"/>
    <property type="match status" value="1"/>
</dbReference>
<proteinExistence type="inferred from homology"/>
<dbReference type="EC" id="1.14.18.1" evidence="3"/>
<dbReference type="OrthoDB" id="6132182at2759"/>
<keyword evidence="5" id="KW-0560">Oxidoreductase</keyword>
<dbReference type="PROSITE" id="PS00498">
    <property type="entry name" value="TYROSINASE_2"/>
    <property type="match status" value="1"/>
</dbReference>
<dbReference type="Pfam" id="PF00264">
    <property type="entry name" value="Tyrosinase"/>
    <property type="match status" value="1"/>
</dbReference>
<feature type="domain" description="Tyrosinase copper-binding" evidence="14">
    <location>
        <begin position="356"/>
        <end position="367"/>
    </location>
</feature>
<dbReference type="InterPro" id="IPR050316">
    <property type="entry name" value="Tyrosinase/Hemocyanin"/>
</dbReference>
<dbReference type="GO" id="GO:0046872">
    <property type="term" value="F:metal ion binding"/>
    <property type="evidence" value="ECO:0007669"/>
    <property type="project" value="UniProtKB-KW"/>
</dbReference>
<dbReference type="InterPro" id="IPR041640">
    <property type="entry name" value="Tyrosinase_C"/>
</dbReference>
<evidence type="ECO:0000256" key="6">
    <source>
        <dbReference type="ARBA" id="ARBA00023008"/>
    </source>
</evidence>
<dbReference type="PANTHER" id="PTHR11474:SF76">
    <property type="entry name" value="SHKT DOMAIN-CONTAINING PROTEIN"/>
    <property type="match status" value="1"/>
</dbReference>
<dbReference type="PANTHER" id="PTHR11474">
    <property type="entry name" value="TYROSINASE FAMILY MEMBER"/>
    <property type="match status" value="1"/>
</dbReference>
<sequence length="737" mass="81902">MAAFSKPRGLLPMLFALLVLLQVTVALHGHQHAHRSPKELDAKLNEIRDMVNERSEELEKRQNGGTIEITGVRRAYGESILPAAPRLEIRQLYQNRDMFNLYILGLERFYSKARNDPMGYYQVAGVHGRPFITWNNFGPLVNQAGFCPHSQGLFPTWHRPYLAVFEQAWYNCVKEIIHEHSGSRRDQLANAARTLRMPYWDWAIYPGNNQPAVPDFVRSQQITVTRASGWTGSINNPLYSYSWGNSLPSEMGGGPWDGFPTTLRRPVSNPTRSNNNEMNDRFRSIRASLADRIYDLFMASRSGASFGFVSTSQIGVRTEANGNNPDSFESVHDAVHVTAGGESGGHMWFLDYSSFDPIFWLHHFNVDRLLAMYQTVSPNTYVATTRINRGMAQWNEGEEKNANTPLKPFTKDTRGNFFTSNDVKDTRSLNYYYNDASGDVLGYVTNNYGPNSQSQRNRKRGEPAERQPLRDGDYNTVLSVQASKYQLDGSYAIHCFLGGAGNSTAPYANTTSPYSNSTAPYSNSTAPYSNSTSGSYDFTLDPNYVGMYAVMGGSKAGNSSSPVITEGSLPLTRCLQGKEYAGELKSLKPEHVTPYLAKHLSYKVIGPGNVEIPADQIPHLHISVKSCKVTVPNGEKYPVYGDYEKLPEATINKPAGKPFTYTPTPLDYAEPGEGDKGSNKPTLPTKPAVPAPSKGYPGVSYPPGGILFPDQEPGYCISKQTIKYVDPEGQFLYEQTS</sequence>
<feature type="compositionally biased region" description="Basic and acidic residues" evidence="11">
    <location>
        <begin position="460"/>
        <end position="473"/>
    </location>
</feature>
<comment type="catalytic activity">
    <reaction evidence="10">
        <text>L-tyrosine + O2 = L-dopaquinone + H2O</text>
        <dbReference type="Rhea" id="RHEA:18117"/>
        <dbReference type="ChEBI" id="CHEBI:15377"/>
        <dbReference type="ChEBI" id="CHEBI:15379"/>
        <dbReference type="ChEBI" id="CHEBI:57924"/>
        <dbReference type="ChEBI" id="CHEBI:58315"/>
        <dbReference type="EC" id="1.14.18.1"/>
    </reaction>
</comment>
<dbReference type="GO" id="GO:0004503">
    <property type="term" value="F:tyrosinase activity"/>
    <property type="evidence" value="ECO:0007669"/>
    <property type="project" value="UniProtKB-EC"/>
</dbReference>
<evidence type="ECO:0000256" key="4">
    <source>
        <dbReference type="ARBA" id="ARBA00022723"/>
    </source>
</evidence>